<dbReference type="Proteomes" id="UP000315938">
    <property type="component" value="Unassembled WGS sequence"/>
</dbReference>
<evidence type="ECO:0000313" key="3">
    <source>
        <dbReference type="Proteomes" id="UP000315938"/>
    </source>
</evidence>
<feature type="domain" description="HD" evidence="1">
    <location>
        <begin position="31"/>
        <end position="127"/>
    </location>
</feature>
<reference evidence="2 3" key="1">
    <citation type="submission" date="2019-07" db="EMBL/GenBank/DDBJ databases">
        <title>Genome sequence of Acholeplasma laidlawii strain with increased resistance to erythromycin.</title>
        <authorList>
            <person name="Medvedeva E.S."/>
            <person name="Baranova N.B."/>
            <person name="Siniagina M.N."/>
            <person name="Mouzykantov A."/>
            <person name="Chernova O.A."/>
            <person name="Chernov V.M."/>
        </authorList>
    </citation>
    <scope>NUCLEOTIDE SEQUENCE [LARGE SCALE GENOMIC DNA]</scope>
    <source>
        <strain evidence="2 3">PG8REry</strain>
    </source>
</reference>
<dbReference type="SUPFAM" id="SSF109604">
    <property type="entry name" value="HD-domain/PDEase-like"/>
    <property type="match status" value="1"/>
</dbReference>
<sequence length="210" mass="24432">MLQNIDPLLIKYCETNIIPKYQQLDLAHHPNHVFDVIEKSLMIAKDYDVNIEMVYVVAVYHDIGLLVNRKTHHIDGGKTLEDDAFIQNYFTKDEILVMKQAIEDHRASNDHAPRTIYGKIISEADRLIDPDQIILRTIQFRLNGSRNEDFDTIYEGVKAHLIDKYGHGGYLKLWLKTEQNETQLSKLRAIIDDEDELYKKALHIFNTIGK</sequence>
<name>A0A553IJV5_ACHLA</name>
<dbReference type="InterPro" id="IPR006674">
    <property type="entry name" value="HD_domain"/>
</dbReference>
<dbReference type="Gene3D" id="1.10.3210.10">
    <property type="entry name" value="Hypothetical protein af1432"/>
    <property type="match status" value="1"/>
</dbReference>
<proteinExistence type="predicted"/>
<evidence type="ECO:0000313" key="2">
    <source>
        <dbReference type="EMBL" id="TRY00468.1"/>
    </source>
</evidence>
<accession>A0A553IJV5</accession>
<evidence type="ECO:0000259" key="1">
    <source>
        <dbReference type="Pfam" id="PF01966"/>
    </source>
</evidence>
<dbReference type="EMBL" id="VKID01000001">
    <property type="protein sequence ID" value="TRY00468.1"/>
    <property type="molecule type" value="Genomic_DNA"/>
</dbReference>
<organism evidence="2 3">
    <name type="scientific">Acholeplasma laidlawii</name>
    <dbReference type="NCBI Taxonomy" id="2148"/>
    <lineage>
        <taxon>Bacteria</taxon>
        <taxon>Bacillati</taxon>
        <taxon>Mycoplasmatota</taxon>
        <taxon>Mollicutes</taxon>
        <taxon>Acholeplasmatales</taxon>
        <taxon>Acholeplasmataceae</taxon>
        <taxon>Acholeplasma</taxon>
    </lineage>
</organism>
<gene>
    <name evidence="2" type="ORF">FNV44_01070</name>
</gene>
<dbReference type="Pfam" id="PF01966">
    <property type="entry name" value="HD"/>
    <property type="match status" value="1"/>
</dbReference>
<comment type="caution">
    <text evidence="2">The sequence shown here is derived from an EMBL/GenBank/DDBJ whole genome shotgun (WGS) entry which is preliminary data.</text>
</comment>
<protein>
    <submittedName>
        <fullName evidence="2">HD domain-containing protein</fullName>
    </submittedName>
</protein>
<dbReference type="AlphaFoldDB" id="A0A553IJV5"/>